<evidence type="ECO:0000313" key="1">
    <source>
        <dbReference type="EMBL" id="MBA0600447.1"/>
    </source>
</evidence>
<dbReference type="Proteomes" id="UP000593578">
    <property type="component" value="Unassembled WGS sequence"/>
</dbReference>
<sequence length="69" mass="7792">MPKLEKILLIFSSTVQRIQSSTPQSFYSVHMVLKDHHRMIIMMDCAVGGIVFCITQMIRQQLALVALGS</sequence>
<accession>A0A7J8QFX9</accession>
<proteinExistence type="predicted"/>
<gene>
    <name evidence="1" type="ORF">Gorai_006634</name>
</gene>
<protein>
    <submittedName>
        <fullName evidence="1">Uncharacterized protein</fullName>
    </submittedName>
</protein>
<dbReference type="AlphaFoldDB" id="A0A7J8QFX9"/>
<comment type="caution">
    <text evidence="1">The sequence shown here is derived from an EMBL/GenBank/DDBJ whole genome shotgun (WGS) entry which is preliminary data.</text>
</comment>
<organism evidence="1 2">
    <name type="scientific">Gossypium raimondii</name>
    <name type="common">Peruvian cotton</name>
    <name type="synonym">Gossypium klotzschianum subsp. raimondii</name>
    <dbReference type="NCBI Taxonomy" id="29730"/>
    <lineage>
        <taxon>Eukaryota</taxon>
        <taxon>Viridiplantae</taxon>
        <taxon>Streptophyta</taxon>
        <taxon>Embryophyta</taxon>
        <taxon>Tracheophyta</taxon>
        <taxon>Spermatophyta</taxon>
        <taxon>Magnoliopsida</taxon>
        <taxon>eudicotyledons</taxon>
        <taxon>Gunneridae</taxon>
        <taxon>Pentapetalae</taxon>
        <taxon>rosids</taxon>
        <taxon>malvids</taxon>
        <taxon>Malvales</taxon>
        <taxon>Malvaceae</taxon>
        <taxon>Malvoideae</taxon>
        <taxon>Gossypium</taxon>
    </lineage>
</organism>
<dbReference type="EMBL" id="JABEZZ010000011">
    <property type="protein sequence ID" value="MBA0600447.1"/>
    <property type="molecule type" value="Genomic_DNA"/>
</dbReference>
<name>A0A7J8QFX9_GOSRA</name>
<reference evidence="1 2" key="1">
    <citation type="journal article" date="2019" name="Genome Biol. Evol.">
        <title>Insights into the evolution of the New World diploid cottons (Gossypium, subgenus Houzingenia) based on genome sequencing.</title>
        <authorList>
            <person name="Grover C.E."/>
            <person name="Arick M.A. 2nd"/>
            <person name="Thrash A."/>
            <person name="Conover J.L."/>
            <person name="Sanders W.S."/>
            <person name="Peterson D.G."/>
            <person name="Frelichowski J.E."/>
            <person name="Scheffler J.A."/>
            <person name="Scheffler B.E."/>
            <person name="Wendel J.F."/>
        </authorList>
    </citation>
    <scope>NUCLEOTIDE SEQUENCE [LARGE SCALE GENOMIC DNA]</scope>
    <source>
        <strain evidence="1">8</strain>
        <tissue evidence="1">Leaf</tissue>
    </source>
</reference>
<evidence type="ECO:0000313" key="2">
    <source>
        <dbReference type="Proteomes" id="UP000593578"/>
    </source>
</evidence>